<comment type="catalytic activity">
    <reaction evidence="10">
        <text>a quinone + sn-glycerol 3-phosphate = dihydroxyacetone phosphate + a quinol</text>
        <dbReference type="Rhea" id="RHEA:18977"/>
        <dbReference type="ChEBI" id="CHEBI:24646"/>
        <dbReference type="ChEBI" id="CHEBI:57597"/>
        <dbReference type="ChEBI" id="CHEBI:57642"/>
        <dbReference type="ChEBI" id="CHEBI:132124"/>
        <dbReference type="EC" id="1.1.5.3"/>
    </reaction>
</comment>
<keyword evidence="6" id="KW-0285">Flavoprotein</keyword>
<evidence type="ECO:0000256" key="3">
    <source>
        <dbReference type="ARBA" id="ARBA00007330"/>
    </source>
</evidence>
<dbReference type="InterPro" id="IPR038299">
    <property type="entry name" value="DAO_C_sf"/>
</dbReference>
<feature type="domain" description="Alpha-glycerophosphate oxidase C-terminal" evidence="12">
    <location>
        <begin position="406"/>
        <end position="534"/>
    </location>
</feature>
<sequence length="570" mass="62977">MRESAFSFRNRQDIKRSLAMEKLDVLIIGGGITGAGILLDARARGLRTAVIEMQDFAAGTSNRSTKLVHGGLRYLKQFEVGLVAEVGKERAIVYENGPHITTPVWMLLPIIEGGTYGRLATSFGIYVYDKLAGVKRSERRQMLSVQEALAKEPLLRREGLKGAGYYVEYRTDDARLTLEILKAAVERGAKALNYAKATKLLYRDGRVVGASVEDVLTGDTFDIYAEKVVNATGPWVDELREMDGSKQGKTLHHTKGVHIVVDGKRFPLRNSVYFDVPDGRMIFAIPREGKTYIGTTDTNYHGDLKNPRMTQEDRDYLIACVNTMFPSVQLTPADIESSWAGVRPLIHEEGKDPSEISRKDEVFVSDSGLITIAGGKLTGYRKMAEKVVSMITADLAARRGGSFAPCATDHIPYSGGDFGGSEKMPTFIEARVERGMALGLTEGEARRLASRYGTNVDVVYALIEAGRDEAASAGLSLEVYGALQYALAYEMAMTPSDFMIRRTGALYFDIDWVRRWQDPVVRYMARALDWTEREVERHAADLARYIHEATTVEGDSGASPEMDQGAYVGA</sequence>
<evidence type="ECO:0000256" key="4">
    <source>
        <dbReference type="ARBA" id="ARBA00013029"/>
    </source>
</evidence>
<evidence type="ECO:0000313" key="13">
    <source>
        <dbReference type="EMBL" id="SDW47490.1"/>
    </source>
</evidence>
<keyword evidence="14" id="KW-1185">Reference proteome</keyword>
<evidence type="ECO:0000259" key="11">
    <source>
        <dbReference type="Pfam" id="PF01266"/>
    </source>
</evidence>
<proteinExistence type="inferred from homology"/>
<evidence type="ECO:0000256" key="2">
    <source>
        <dbReference type="ARBA" id="ARBA00004977"/>
    </source>
</evidence>
<dbReference type="InterPro" id="IPR031656">
    <property type="entry name" value="DAO_C"/>
</dbReference>
<dbReference type="Gene3D" id="1.10.8.870">
    <property type="entry name" value="Alpha-glycerophosphate oxidase, cap domain"/>
    <property type="match status" value="1"/>
</dbReference>
<evidence type="ECO:0000256" key="1">
    <source>
        <dbReference type="ARBA" id="ARBA00001974"/>
    </source>
</evidence>
<evidence type="ECO:0000256" key="9">
    <source>
        <dbReference type="ARBA" id="ARBA00023002"/>
    </source>
</evidence>
<keyword evidence="9" id="KW-0560">Oxidoreductase</keyword>
<dbReference type="Gene3D" id="3.30.9.10">
    <property type="entry name" value="D-Amino Acid Oxidase, subunit A, domain 2"/>
    <property type="match status" value="1"/>
</dbReference>
<dbReference type="SUPFAM" id="SSF54373">
    <property type="entry name" value="FAD-linked reductases, C-terminal domain"/>
    <property type="match status" value="1"/>
</dbReference>
<name>A0A1H2TUF9_9BACL</name>
<dbReference type="GO" id="GO:0019563">
    <property type="term" value="P:glycerol catabolic process"/>
    <property type="evidence" value="ECO:0007669"/>
    <property type="project" value="UniProtKB-UniPathway"/>
</dbReference>
<dbReference type="EC" id="1.1.5.3" evidence="4"/>
<dbReference type="SUPFAM" id="SSF51905">
    <property type="entry name" value="FAD/NAD(P)-binding domain"/>
    <property type="match status" value="1"/>
</dbReference>
<dbReference type="GO" id="GO:0004368">
    <property type="term" value="F:glycerol-3-phosphate dehydrogenase (quinone) activity"/>
    <property type="evidence" value="ECO:0007669"/>
    <property type="project" value="UniProtKB-EC"/>
</dbReference>
<comment type="pathway">
    <text evidence="2">Polyol metabolism; glycerol degradation via glycerol kinase pathway; glycerone phosphate from sn-glycerol 3-phosphate (aerobic route): step 1/1.</text>
</comment>
<dbReference type="PROSITE" id="PS00978">
    <property type="entry name" value="FAD_G3PDH_2"/>
    <property type="match status" value="1"/>
</dbReference>
<dbReference type="Proteomes" id="UP000182589">
    <property type="component" value="Unassembled WGS sequence"/>
</dbReference>
<feature type="domain" description="FAD dependent oxidoreductase" evidence="11">
    <location>
        <begin position="24"/>
        <end position="378"/>
    </location>
</feature>
<organism evidence="13 14">
    <name type="scientific">Alicyclobacillus hesperidum</name>
    <dbReference type="NCBI Taxonomy" id="89784"/>
    <lineage>
        <taxon>Bacteria</taxon>
        <taxon>Bacillati</taxon>
        <taxon>Bacillota</taxon>
        <taxon>Bacilli</taxon>
        <taxon>Bacillales</taxon>
        <taxon>Alicyclobacillaceae</taxon>
        <taxon>Alicyclobacillus</taxon>
    </lineage>
</organism>
<dbReference type="InterPro" id="IPR006076">
    <property type="entry name" value="FAD-dep_OxRdtase"/>
</dbReference>
<dbReference type="GO" id="GO:0046168">
    <property type="term" value="P:glycerol-3-phosphate catabolic process"/>
    <property type="evidence" value="ECO:0007669"/>
    <property type="project" value="TreeGrafter"/>
</dbReference>
<comment type="similarity">
    <text evidence="3">Belongs to the FAD-dependent glycerol-3-phosphate dehydrogenase family.</text>
</comment>
<dbReference type="InterPro" id="IPR036188">
    <property type="entry name" value="FAD/NAD-bd_sf"/>
</dbReference>
<dbReference type="STRING" id="89784.SAMN04489725_106140"/>
<reference evidence="14" key="1">
    <citation type="submission" date="2016-10" db="EMBL/GenBank/DDBJ databases">
        <authorList>
            <person name="Varghese N."/>
        </authorList>
    </citation>
    <scope>NUCLEOTIDE SEQUENCE [LARGE SCALE GENOMIC DNA]</scope>
    <source>
        <strain evidence="14">DSM 12489</strain>
    </source>
</reference>
<evidence type="ECO:0000256" key="5">
    <source>
        <dbReference type="ARBA" id="ARBA00017956"/>
    </source>
</evidence>
<dbReference type="PRINTS" id="PR01001">
    <property type="entry name" value="FADG3PDH"/>
</dbReference>
<evidence type="ECO:0000256" key="7">
    <source>
        <dbReference type="ARBA" id="ARBA00022798"/>
    </source>
</evidence>
<dbReference type="AlphaFoldDB" id="A0A1H2TUF9"/>
<evidence type="ECO:0000256" key="8">
    <source>
        <dbReference type="ARBA" id="ARBA00022827"/>
    </source>
</evidence>
<dbReference type="PANTHER" id="PTHR11985">
    <property type="entry name" value="GLYCEROL-3-PHOSPHATE DEHYDROGENASE"/>
    <property type="match status" value="1"/>
</dbReference>
<dbReference type="Gene3D" id="3.50.50.60">
    <property type="entry name" value="FAD/NAD(P)-binding domain"/>
    <property type="match status" value="1"/>
</dbReference>
<dbReference type="PANTHER" id="PTHR11985:SF35">
    <property type="entry name" value="ANAEROBIC GLYCEROL-3-PHOSPHATE DEHYDROGENASE SUBUNIT A"/>
    <property type="match status" value="1"/>
</dbReference>
<dbReference type="RefSeq" id="WP_074692872.1">
    <property type="nucleotide sequence ID" value="NZ_FNOJ01000006.1"/>
</dbReference>
<dbReference type="Pfam" id="PF16901">
    <property type="entry name" value="DAO_C"/>
    <property type="match status" value="1"/>
</dbReference>
<dbReference type="UniPathway" id="UPA00618">
    <property type="reaction ID" value="UER00674"/>
</dbReference>
<dbReference type="Pfam" id="PF01266">
    <property type="entry name" value="DAO"/>
    <property type="match status" value="1"/>
</dbReference>
<gene>
    <name evidence="13" type="ORF">SAMN04489725_106140</name>
</gene>
<evidence type="ECO:0000256" key="10">
    <source>
        <dbReference type="ARBA" id="ARBA00049055"/>
    </source>
</evidence>
<evidence type="ECO:0000313" key="14">
    <source>
        <dbReference type="Proteomes" id="UP000182589"/>
    </source>
</evidence>
<keyword evidence="8" id="KW-0274">FAD</keyword>
<accession>A0A1H2TUF9</accession>
<dbReference type="EMBL" id="FNOJ01000006">
    <property type="protein sequence ID" value="SDW47490.1"/>
    <property type="molecule type" value="Genomic_DNA"/>
</dbReference>
<keyword evidence="7" id="KW-0319">Glycerol metabolism</keyword>
<evidence type="ECO:0000256" key="6">
    <source>
        <dbReference type="ARBA" id="ARBA00022630"/>
    </source>
</evidence>
<protein>
    <recommendedName>
        <fullName evidence="5">Aerobic glycerol-3-phosphate dehydrogenase</fullName>
        <ecNumber evidence="4">1.1.5.3</ecNumber>
    </recommendedName>
</protein>
<dbReference type="InterPro" id="IPR000447">
    <property type="entry name" value="G3P_DH_FAD-dep"/>
</dbReference>
<evidence type="ECO:0000259" key="12">
    <source>
        <dbReference type="Pfam" id="PF16901"/>
    </source>
</evidence>
<comment type="cofactor">
    <cofactor evidence="1">
        <name>FAD</name>
        <dbReference type="ChEBI" id="CHEBI:57692"/>
    </cofactor>
</comment>